<evidence type="ECO:0000313" key="1">
    <source>
        <dbReference type="EMBL" id="ABM28672.1"/>
    </source>
</evidence>
<sequence precursor="true">MNVARRLSAGPLLHEITMHKRIIPLIIAGLLFGNVSLASAADAAKPAKKAAAKAATPEESQEAVQLKLNSYAQRHVRTMTECLKPGENSKAVEQEGSEFVARYRTVDPSSVSTDVHPGSAGAKFIGLLVYHEVEYENRAPSREVALNGPFVAVKTRKVTEILRYDRGKWQ</sequence>
<evidence type="ECO:0000313" key="2">
    <source>
        <dbReference type="Proteomes" id="UP000009173"/>
    </source>
</evidence>
<dbReference type="AlphaFoldDB" id="A0A0H3A8T6"/>
<protein>
    <submittedName>
        <fullName evidence="1">Uncharacterized protein</fullName>
    </submittedName>
</protein>
<accession>A0A0H3A8T6</accession>
<proteinExistence type="predicted"/>
<gene>
    <name evidence="1" type="ordered locus">Dvul_1655</name>
</gene>
<dbReference type="KEGG" id="dvl:Dvul_1655"/>
<name>A0A0H3A8T6_NITV4</name>
<dbReference type="Proteomes" id="UP000009173">
    <property type="component" value="Chromosome"/>
</dbReference>
<reference evidence="2" key="1">
    <citation type="journal article" date="2009" name="Environ. Microbiol.">
        <title>Contribution of mobile genetic elements to Desulfovibrio vulgaris genome plasticity.</title>
        <authorList>
            <person name="Walker C.B."/>
            <person name="Stolyar S."/>
            <person name="Chivian D."/>
            <person name="Pinel N."/>
            <person name="Gabster J.A."/>
            <person name="Dehal P.S."/>
            <person name="He Z."/>
            <person name="Yang Z.K."/>
            <person name="Yen H.C."/>
            <person name="Zhou J."/>
            <person name="Wall J.D."/>
            <person name="Hazen T.C."/>
            <person name="Arkin A.P."/>
            <person name="Stahl D.A."/>
        </authorList>
    </citation>
    <scope>NUCLEOTIDE SEQUENCE [LARGE SCALE GENOMIC DNA]</scope>
    <source>
        <strain evidence="2">DP4</strain>
    </source>
</reference>
<organism evidence="1 2">
    <name type="scientific">Nitratidesulfovibrio vulgaris (strain DP4)</name>
    <name type="common">Desulfovibrio vulgaris</name>
    <dbReference type="NCBI Taxonomy" id="391774"/>
    <lineage>
        <taxon>Bacteria</taxon>
        <taxon>Pseudomonadati</taxon>
        <taxon>Thermodesulfobacteriota</taxon>
        <taxon>Desulfovibrionia</taxon>
        <taxon>Desulfovibrionales</taxon>
        <taxon>Desulfovibrionaceae</taxon>
        <taxon>Nitratidesulfovibrio</taxon>
    </lineage>
</organism>
<dbReference type="EMBL" id="CP000527">
    <property type="protein sequence ID" value="ABM28672.1"/>
    <property type="molecule type" value="Genomic_DNA"/>
</dbReference>
<dbReference type="HOGENOM" id="CLU_1710357_0_0_7"/>